<feature type="non-terminal residue" evidence="2">
    <location>
        <position position="1"/>
    </location>
</feature>
<reference evidence="2" key="1">
    <citation type="submission" date="2021-02" db="EMBL/GenBank/DDBJ databases">
        <authorList>
            <person name="Nowell W R."/>
        </authorList>
    </citation>
    <scope>NUCLEOTIDE SEQUENCE</scope>
</reference>
<dbReference type="AlphaFoldDB" id="A0A821VUJ8"/>
<protein>
    <submittedName>
        <fullName evidence="2">Uncharacterized protein</fullName>
    </submittedName>
</protein>
<sequence>EADNILEILQDAIDLFIDEYSDSDEEYSESDNEESSESDNEESSESDEEHSDSDNEDSSKKVTYQLPRFEPAKKITEDDLERLKQAGLFDEVTYLLPRYEPAKKITEDDLERLFQSGLFDQFLQYSKIGYGQQFLDRLRETYESKKENRKQ</sequence>
<dbReference type="EMBL" id="CAJOBS010006460">
    <property type="protein sequence ID" value="CAF4913025.1"/>
    <property type="molecule type" value="Genomic_DNA"/>
</dbReference>
<proteinExistence type="predicted"/>
<evidence type="ECO:0000256" key="1">
    <source>
        <dbReference type="SAM" id="MobiDB-lite"/>
    </source>
</evidence>
<feature type="compositionally biased region" description="Acidic residues" evidence="1">
    <location>
        <begin position="17"/>
        <end position="56"/>
    </location>
</feature>
<feature type="region of interest" description="Disordered" evidence="1">
    <location>
        <begin position="17"/>
        <end position="68"/>
    </location>
</feature>
<name>A0A821VUJ8_9BILA</name>
<gene>
    <name evidence="2" type="ORF">TOA249_LOCUS31533</name>
</gene>
<accession>A0A821VUJ8</accession>
<organism evidence="2 3">
    <name type="scientific">Rotaria socialis</name>
    <dbReference type="NCBI Taxonomy" id="392032"/>
    <lineage>
        <taxon>Eukaryota</taxon>
        <taxon>Metazoa</taxon>
        <taxon>Spiralia</taxon>
        <taxon>Gnathifera</taxon>
        <taxon>Rotifera</taxon>
        <taxon>Eurotatoria</taxon>
        <taxon>Bdelloidea</taxon>
        <taxon>Philodinida</taxon>
        <taxon>Philodinidae</taxon>
        <taxon>Rotaria</taxon>
    </lineage>
</organism>
<comment type="caution">
    <text evidence="2">The sequence shown here is derived from an EMBL/GenBank/DDBJ whole genome shotgun (WGS) entry which is preliminary data.</text>
</comment>
<evidence type="ECO:0000313" key="3">
    <source>
        <dbReference type="Proteomes" id="UP000663838"/>
    </source>
</evidence>
<evidence type="ECO:0000313" key="2">
    <source>
        <dbReference type="EMBL" id="CAF4913025.1"/>
    </source>
</evidence>
<dbReference type="Proteomes" id="UP000663838">
    <property type="component" value="Unassembled WGS sequence"/>
</dbReference>